<name>A0A1M4UHW8_9BACE</name>
<dbReference type="InterPro" id="IPR035398">
    <property type="entry name" value="Bac_rhamnosid_C"/>
</dbReference>
<dbReference type="PANTHER" id="PTHR33307:SF6">
    <property type="entry name" value="ALPHA-RHAMNOSIDASE (EUROFUNG)-RELATED"/>
    <property type="match status" value="1"/>
</dbReference>
<dbReference type="Gene3D" id="2.60.40.10">
    <property type="entry name" value="Immunoglobulins"/>
    <property type="match status" value="1"/>
</dbReference>
<evidence type="ECO:0000259" key="7">
    <source>
        <dbReference type="Pfam" id="PF17390"/>
    </source>
</evidence>
<dbReference type="EC" id="3.2.1.40" evidence="2"/>
<dbReference type="GO" id="GO:0005975">
    <property type="term" value="P:carbohydrate metabolic process"/>
    <property type="evidence" value="ECO:0007669"/>
    <property type="project" value="InterPro"/>
</dbReference>
<dbReference type="Gene3D" id="2.60.120.260">
    <property type="entry name" value="Galactose-binding domain-like"/>
    <property type="match status" value="2"/>
</dbReference>
<dbReference type="GO" id="GO:0030596">
    <property type="term" value="F:alpha-L-rhamnosidase activity"/>
    <property type="evidence" value="ECO:0007669"/>
    <property type="project" value="UniProtKB-EC"/>
</dbReference>
<dbReference type="InterPro" id="IPR012341">
    <property type="entry name" value="6hp_glycosidase-like_sf"/>
</dbReference>
<dbReference type="Pfam" id="PF05592">
    <property type="entry name" value="Bac_rhamnosid"/>
    <property type="match status" value="1"/>
</dbReference>
<dbReference type="EMBL" id="FQVD01000003">
    <property type="protein sequence ID" value="SHE56297.1"/>
    <property type="molecule type" value="Genomic_DNA"/>
</dbReference>
<proteinExistence type="predicted"/>
<evidence type="ECO:0000259" key="4">
    <source>
        <dbReference type="Pfam" id="PF05592"/>
    </source>
</evidence>
<dbReference type="InterPro" id="IPR008979">
    <property type="entry name" value="Galactose-bd-like_sf"/>
</dbReference>
<dbReference type="AlphaFoldDB" id="A0A1M4UHW8"/>
<evidence type="ECO:0000313" key="8">
    <source>
        <dbReference type="EMBL" id="SHE56297.1"/>
    </source>
</evidence>
<feature type="domain" description="Bacterial alpha-L-rhamnosidase N-terminal" evidence="5">
    <location>
        <begin position="177"/>
        <end position="344"/>
    </location>
</feature>
<evidence type="ECO:0000259" key="6">
    <source>
        <dbReference type="Pfam" id="PF17389"/>
    </source>
</evidence>
<evidence type="ECO:0000259" key="5">
    <source>
        <dbReference type="Pfam" id="PF08531"/>
    </source>
</evidence>
<dbReference type="InterPro" id="IPR008928">
    <property type="entry name" value="6-hairpin_glycosidase_sf"/>
</dbReference>
<gene>
    <name evidence="8" type="ORF">SAMN05444349_103157</name>
</gene>
<feature type="domain" description="Alpha-L-rhamnosidase six-hairpin glycosidase" evidence="6">
    <location>
        <begin position="459"/>
        <end position="803"/>
    </location>
</feature>
<evidence type="ECO:0000256" key="2">
    <source>
        <dbReference type="ARBA" id="ARBA00012652"/>
    </source>
</evidence>
<feature type="domain" description="Alpha-L-rhamnosidase C-terminal" evidence="7">
    <location>
        <begin position="806"/>
        <end position="876"/>
    </location>
</feature>
<evidence type="ECO:0000256" key="1">
    <source>
        <dbReference type="ARBA" id="ARBA00001445"/>
    </source>
</evidence>
<evidence type="ECO:0000256" key="3">
    <source>
        <dbReference type="ARBA" id="ARBA00022801"/>
    </source>
</evidence>
<sequence>MMKNTILTFLLVLLFVGCKMQNGGLLDISGLTVEMQKNPEGVSTLHPRFSWLLASDKQDVMQTAYQIEVATSEKDLKDSTNLVWNTGHVVSDQSSMVEYAGAPLESNKKYYWRVTVWSNTGNKAESCIQSWSMALLNDSDWKAQWIGLNDSVNLKLDGDRSILPARYLRKEFDLQSKPKRAVLYISGIGSSVCYMNGERIGNDVFGPLPTWYDVSVPYLTYDVTSMIKNGTNTVGVALGNGRYLSMRAHSMHGFGLPRLIAQLNVEYDNGETVSIISDESWKATSKGPITENNEFDGEKYDARLELGKWTENGYDDSAWTKVDLMESPKGKLVAQISPSLKVMEEIKPVSIKSVGEGRYIVDMGQNMVGLQQVKLTGKKDKPITMRFAEVLKDNGTELYLDNLRSALVTDVYTPARDGEFVWEPTFVYHGFQFIEISGLDYEPSVSDFVGKVVYDEMATTGTFETSEELINKLHKNAYWGIRGNYRGMPTDCPQRDERLGWLGDRTTGAYGESFVLGNALMYKKWLIDIEESMNENGSISDVSPRYWTIYNDDVTWPAAYFYVADMLYQQYGDDYSIKHRYPSMKRWVQYMVDNHMKDYILVKDTYGDWCMPPESPDLIHSEDPARKTNGEVLSTTVFYSILQLMEKFAQMNGVPEDAKEYADLALKIKEAYNNKFFNQETAQYDNNTVTANLLSLRLGLVPEGYEEKVFSNVVEKTENDCKGHVSVGVLGIQHLMRGLTEYGGLELAYKIVTNDTYPSWGYMIKNGATTIWELWNGDTANPAMNSRNHVMLLGDLLIWFYEDLAGIKNDPSSVGFKKILMEPVFPEKLTYVTASHVSPYGKIESFWKRNGDKLEWNITIPVNTTATIKLPLKFNVKVPHDPAGIHSVKERDGKLVVELGSGKYTFASE</sequence>
<dbReference type="PIRSF" id="PIRSF010631">
    <property type="entry name" value="A-rhamnsds"/>
    <property type="match status" value="1"/>
</dbReference>
<dbReference type="InterPro" id="IPR035396">
    <property type="entry name" value="Bac_rhamnosid6H"/>
</dbReference>
<dbReference type="InterPro" id="IPR016007">
    <property type="entry name" value="Alpha_rhamnosid"/>
</dbReference>
<protein>
    <recommendedName>
        <fullName evidence="2">alpha-L-rhamnosidase</fullName>
        <ecNumber evidence="2">3.2.1.40</ecNumber>
    </recommendedName>
</protein>
<reference evidence="8 9" key="1">
    <citation type="submission" date="2016-11" db="EMBL/GenBank/DDBJ databases">
        <authorList>
            <person name="Jaros S."/>
            <person name="Januszkiewicz K."/>
            <person name="Wedrychowicz H."/>
        </authorList>
    </citation>
    <scope>NUCLEOTIDE SEQUENCE [LARGE SCALE GENOMIC DNA]</scope>
    <source>
        <strain evidence="8 9">DSM 26883</strain>
    </source>
</reference>
<organism evidence="8 9">
    <name type="scientific">Bacteroides faecichinchillae</name>
    <dbReference type="NCBI Taxonomy" id="871325"/>
    <lineage>
        <taxon>Bacteria</taxon>
        <taxon>Pseudomonadati</taxon>
        <taxon>Bacteroidota</taxon>
        <taxon>Bacteroidia</taxon>
        <taxon>Bacteroidales</taxon>
        <taxon>Bacteroidaceae</taxon>
        <taxon>Bacteroides</taxon>
    </lineage>
</organism>
<dbReference type="PROSITE" id="PS51257">
    <property type="entry name" value="PROKAR_LIPOPROTEIN"/>
    <property type="match status" value="1"/>
</dbReference>
<dbReference type="SUPFAM" id="SSF48208">
    <property type="entry name" value="Six-hairpin glycosidases"/>
    <property type="match status" value="1"/>
</dbReference>
<dbReference type="InterPro" id="IPR008902">
    <property type="entry name" value="Rhamnosid_concanavalin"/>
</dbReference>
<comment type="catalytic activity">
    <reaction evidence="1">
        <text>Hydrolysis of terminal non-reducing alpha-L-rhamnose residues in alpha-L-rhamnosides.</text>
        <dbReference type="EC" id="3.2.1.40"/>
    </reaction>
</comment>
<feature type="domain" description="Alpha-L-rhamnosidase concanavalin-like" evidence="4">
    <location>
        <begin position="353"/>
        <end position="454"/>
    </location>
</feature>
<dbReference type="Pfam" id="PF17389">
    <property type="entry name" value="Bac_rhamnosid6H"/>
    <property type="match status" value="1"/>
</dbReference>
<keyword evidence="9" id="KW-1185">Reference proteome</keyword>
<accession>A0A1M4UHW8</accession>
<dbReference type="STRING" id="871325.SAMN05444349_103157"/>
<keyword evidence="3" id="KW-0378">Hydrolase</keyword>
<dbReference type="Pfam" id="PF08531">
    <property type="entry name" value="Bac_rhamnosid_N"/>
    <property type="match status" value="1"/>
</dbReference>
<dbReference type="Pfam" id="PF25788">
    <property type="entry name" value="Ig_Rha78A_N"/>
    <property type="match status" value="1"/>
</dbReference>
<dbReference type="Gene3D" id="1.50.10.10">
    <property type="match status" value="1"/>
</dbReference>
<dbReference type="InterPro" id="IPR013737">
    <property type="entry name" value="Bac_rhamnosid_N"/>
</dbReference>
<dbReference type="Gene3D" id="2.60.420.10">
    <property type="entry name" value="Maltose phosphorylase, domain 3"/>
    <property type="match status" value="1"/>
</dbReference>
<dbReference type="Proteomes" id="UP000184436">
    <property type="component" value="Unassembled WGS sequence"/>
</dbReference>
<evidence type="ECO:0000313" key="9">
    <source>
        <dbReference type="Proteomes" id="UP000184436"/>
    </source>
</evidence>
<dbReference type="InterPro" id="IPR013783">
    <property type="entry name" value="Ig-like_fold"/>
</dbReference>
<dbReference type="Pfam" id="PF17390">
    <property type="entry name" value="Bac_rhamnosid_C"/>
    <property type="match status" value="1"/>
</dbReference>
<dbReference type="PANTHER" id="PTHR33307">
    <property type="entry name" value="ALPHA-RHAMNOSIDASE (EUROFUNG)"/>
    <property type="match status" value="1"/>
</dbReference>
<dbReference type="SUPFAM" id="SSF49785">
    <property type="entry name" value="Galactose-binding domain-like"/>
    <property type="match status" value="1"/>
</dbReference>